<evidence type="ECO:0008006" key="3">
    <source>
        <dbReference type="Google" id="ProtNLM"/>
    </source>
</evidence>
<comment type="caution">
    <text evidence="1">The sequence shown here is derived from an EMBL/GenBank/DDBJ whole genome shotgun (WGS) entry which is preliminary data.</text>
</comment>
<sequence>MSRVILVILIGICIYFWFRSRRGADRMIKTMTGPEVAASQDAAVPSERSAELGLLPAQKQDTRYAAAPGPEAARALAAAEAGDWEPAAELLATAAANKDWERRALWAELLGKAAADRTTPDGTAPAWLAEWEKGREGDGDAALVRAGAEGPGAARTAALERAKEADPADPTPYVVEIGGAVAAEVPHSELSALFREAIIREPYLYAAHAAALRYWLPKGKGSAPLAEEFATDAAAGAPLGSLMTAFPLIAWFEEHLESTRDPEEYRTAELTGRIDRALMDAAAAPADHPRLPELRHLLAYFLYKQDRFDAALEQFRHVDGYVNALPWSYYTQQNLYMRARETTVRNAA</sequence>
<dbReference type="AlphaFoldDB" id="A0A940RZJ3"/>
<gene>
    <name evidence="1" type="ORF">JFN87_20470</name>
</gene>
<proteinExistence type="predicted"/>
<evidence type="ECO:0000313" key="2">
    <source>
        <dbReference type="Proteomes" id="UP000670475"/>
    </source>
</evidence>
<reference evidence="1" key="1">
    <citation type="submission" date="2021-03" db="EMBL/GenBank/DDBJ databases">
        <title>Whole genome sequence of Streptomyces bomunensis MMS17-BM035.</title>
        <authorList>
            <person name="Lee J.H."/>
        </authorList>
    </citation>
    <scope>NUCLEOTIDE SEQUENCE</scope>
    <source>
        <strain evidence="1">MMS17-BM035</strain>
    </source>
</reference>
<name>A0A940RZJ3_9ACTN</name>
<dbReference type="InterPro" id="IPR011990">
    <property type="entry name" value="TPR-like_helical_dom_sf"/>
</dbReference>
<dbReference type="Proteomes" id="UP000670475">
    <property type="component" value="Unassembled WGS sequence"/>
</dbReference>
<keyword evidence="2" id="KW-1185">Reference proteome</keyword>
<dbReference type="SUPFAM" id="SSF48452">
    <property type="entry name" value="TPR-like"/>
    <property type="match status" value="1"/>
</dbReference>
<organism evidence="1 2">
    <name type="scientific">Streptomyces montanisoli</name>
    <dbReference type="NCBI Taxonomy" id="2798581"/>
    <lineage>
        <taxon>Bacteria</taxon>
        <taxon>Bacillati</taxon>
        <taxon>Actinomycetota</taxon>
        <taxon>Actinomycetes</taxon>
        <taxon>Kitasatosporales</taxon>
        <taxon>Streptomycetaceae</taxon>
        <taxon>Streptomyces</taxon>
    </lineage>
</organism>
<accession>A0A940RZJ3</accession>
<dbReference type="RefSeq" id="WP_209342001.1">
    <property type="nucleotide sequence ID" value="NZ_JAGIQL010000088.1"/>
</dbReference>
<dbReference type="EMBL" id="JAGIQL010000088">
    <property type="protein sequence ID" value="MBP0459849.1"/>
    <property type="molecule type" value="Genomic_DNA"/>
</dbReference>
<evidence type="ECO:0000313" key="1">
    <source>
        <dbReference type="EMBL" id="MBP0459849.1"/>
    </source>
</evidence>
<protein>
    <recommendedName>
        <fullName evidence="3">Tetratricopeptide repeat protein</fullName>
    </recommendedName>
</protein>